<proteinExistence type="predicted"/>
<sequence>MTIEKLPRFLRDVKKLTKKRLLTLEQIEETENLFIENREHSSLRYHFITCKKDKNRWSITVPSTAYRILVTDLGDVVKFNTLLDHDSYDRINKNC</sequence>
<organism evidence="1">
    <name type="scientific">uncultured Sulfurovum sp</name>
    <dbReference type="NCBI Taxonomy" id="269237"/>
    <lineage>
        <taxon>Bacteria</taxon>
        <taxon>Pseudomonadati</taxon>
        <taxon>Campylobacterota</taxon>
        <taxon>Epsilonproteobacteria</taxon>
        <taxon>Campylobacterales</taxon>
        <taxon>Sulfurovaceae</taxon>
        <taxon>Sulfurovum</taxon>
        <taxon>environmental samples</taxon>
    </lineage>
</organism>
<dbReference type="EMBL" id="CACVAU010000008">
    <property type="protein sequence ID" value="CAA6802566.1"/>
    <property type="molecule type" value="Genomic_DNA"/>
</dbReference>
<dbReference type="AlphaFoldDB" id="A0A6S6S8P6"/>
<evidence type="ECO:0000313" key="1">
    <source>
        <dbReference type="EMBL" id="CAA6802566.1"/>
    </source>
</evidence>
<accession>A0A6S6S8P6</accession>
<name>A0A6S6S8P6_9BACT</name>
<protein>
    <submittedName>
        <fullName evidence="1">Uncharacterized protein</fullName>
    </submittedName>
</protein>
<gene>
    <name evidence="1" type="ORF">HELGO_WM10695</name>
</gene>
<reference evidence="1" key="1">
    <citation type="submission" date="2020-01" db="EMBL/GenBank/DDBJ databases">
        <authorList>
            <person name="Meier V. D."/>
            <person name="Meier V D."/>
        </authorList>
    </citation>
    <scope>NUCLEOTIDE SEQUENCE</scope>
    <source>
        <strain evidence="1">HLG_WM_MAG_05</strain>
    </source>
</reference>